<evidence type="ECO:0000313" key="1">
    <source>
        <dbReference type="EMBL" id="QTA84091.1"/>
    </source>
</evidence>
<organism evidence="1 2">
    <name type="scientific">Desulfonema magnum</name>
    <dbReference type="NCBI Taxonomy" id="45655"/>
    <lineage>
        <taxon>Bacteria</taxon>
        <taxon>Pseudomonadati</taxon>
        <taxon>Thermodesulfobacteriota</taxon>
        <taxon>Desulfobacteria</taxon>
        <taxon>Desulfobacterales</taxon>
        <taxon>Desulfococcaceae</taxon>
        <taxon>Desulfonema</taxon>
    </lineage>
</organism>
<dbReference type="EMBL" id="CP061800">
    <property type="protein sequence ID" value="QTA84091.1"/>
    <property type="molecule type" value="Genomic_DNA"/>
</dbReference>
<gene>
    <name evidence="1" type="ORF">dnm_000840</name>
</gene>
<proteinExistence type="predicted"/>
<accession>A0A975BES6</accession>
<dbReference type="Proteomes" id="UP000663722">
    <property type="component" value="Chromosome"/>
</dbReference>
<protein>
    <submittedName>
        <fullName evidence="1">Uncharacterized protein</fullName>
    </submittedName>
</protein>
<sequence>MPKPAKAGIRFGPMQCFRELWIPAFAGMTENNLVIEGIKLLFRLYAAFF</sequence>
<name>A0A975BES6_9BACT</name>
<dbReference type="AlphaFoldDB" id="A0A975BES6"/>
<dbReference type="KEGG" id="dmm:dnm_000840"/>
<keyword evidence="2" id="KW-1185">Reference proteome</keyword>
<evidence type="ECO:0000313" key="2">
    <source>
        <dbReference type="Proteomes" id="UP000663722"/>
    </source>
</evidence>
<reference evidence="1" key="1">
    <citation type="journal article" date="2021" name="Microb. Physiol.">
        <title>Proteogenomic Insights into the Physiology of Marine, Sulfate-Reducing, Filamentous Desulfonema limicola and Desulfonema magnum.</title>
        <authorList>
            <person name="Schnaars V."/>
            <person name="Wohlbrand L."/>
            <person name="Scheve S."/>
            <person name="Hinrichs C."/>
            <person name="Reinhardt R."/>
            <person name="Rabus R."/>
        </authorList>
    </citation>
    <scope>NUCLEOTIDE SEQUENCE</scope>
    <source>
        <strain evidence="1">4be13</strain>
    </source>
</reference>